<feature type="region of interest" description="Disordered" evidence="1">
    <location>
        <begin position="215"/>
        <end position="262"/>
    </location>
</feature>
<gene>
    <name evidence="3" type="ORF">FSC09_15550</name>
</gene>
<geneLocation type="plasmid" evidence="4">
    <name>pb18-1</name>
</geneLocation>
<reference evidence="3 4" key="1">
    <citation type="submission" date="2019-09" db="EMBL/GenBank/DDBJ databases">
        <title>Non-baumannii Acinetobacter spp. carrying blaNDM-1 isolated in China.</title>
        <authorList>
            <person name="Cui C."/>
            <person name="Chen C."/>
            <person name="Sun J."/>
            <person name="Liu Y."/>
        </authorList>
    </citation>
    <scope>NUCLEOTIDE SEQUENCE [LARGE SCALE GENOMIC DNA]</scope>
    <source>
        <strain evidence="3 4">B18</strain>
        <plasmid evidence="4">pb18-1</plasmid>
    </source>
</reference>
<feature type="transmembrane region" description="Helical" evidence="2">
    <location>
        <begin position="188"/>
        <end position="210"/>
    </location>
</feature>
<dbReference type="EMBL" id="CP044456">
    <property type="protein sequence ID" value="QIC71806.1"/>
    <property type="molecule type" value="Genomic_DNA"/>
</dbReference>
<keyword evidence="3" id="KW-0614">Plasmid</keyword>
<keyword evidence="2" id="KW-1133">Transmembrane helix</keyword>
<evidence type="ECO:0000313" key="3">
    <source>
        <dbReference type="EMBL" id="QIC71806.1"/>
    </source>
</evidence>
<keyword evidence="2" id="KW-0812">Transmembrane</keyword>
<evidence type="ECO:0000256" key="1">
    <source>
        <dbReference type="SAM" id="MobiDB-lite"/>
    </source>
</evidence>
<dbReference type="Proteomes" id="UP000503440">
    <property type="component" value="Plasmid pB18-1"/>
</dbReference>
<feature type="compositionally biased region" description="Polar residues" evidence="1">
    <location>
        <begin position="216"/>
        <end position="229"/>
    </location>
</feature>
<dbReference type="AlphaFoldDB" id="A0A6C0Y6P6"/>
<accession>A0A6C0Y6P6</accession>
<proteinExistence type="predicted"/>
<organism evidence="3 4">
    <name type="scientific">Acinetobacter indicus</name>
    <dbReference type="NCBI Taxonomy" id="756892"/>
    <lineage>
        <taxon>Bacteria</taxon>
        <taxon>Pseudomonadati</taxon>
        <taxon>Pseudomonadota</taxon>
        <taxon>Gammaproteobacteria</taxon>
        <taxon>Moraxellales</taxon>
        <taxon>Moraxellaceae</taxon>
        <taxon>Acinetobacter</taxon>
    </lineage>
</organism>
<keyword evidence="2" id="KW-0472">Membrane</keyword>
<evidence type="ECO:0000256" key="2">
    <source>
        <dbReference type="SAM" id="Phobius"/>
    </source>
</evidence>
<feature type="region of interest" description="Disordered" evidence="1">
    <location>
        <begin position="160"/>
        <end position="181"/>
    </location>
</feature>
<dbReference type="RefSeq" id="WP_163146466.1">
    <property type="nucleotide sequence ID" value="NZ_CP044456.1"/>
</dbReference>
<protein>
    <submittedName>
        <fullName evidence="3">Uncharacterized protein</fullName>
    </submittedName>
</protein>
<evidence type="ECO:0000313" key="4">
    <source>
        <dbReference type="Proteomes" id="UP000503440"/>
    </source>
</evidence>
<feature type="compositionally biased region" description="Polar residues" evidence="1">
    <location>
        <begin position="251"/>
        <end position="262"/>
    </location>
</feature>
<name>A0A6C0Y6P6_9GAMM</name>
<sequence>MSATQHNYVPGFEIAVLKSLGEAGEQGKRDVVIKVESGKEDLNETVQSITIPEVSSVNLSIKTNGFDIYEENADLGIKTLSGNIIIVAKINGEAVKEYKVHSPVVPISPINAKNNVYPPILESKQFIERAWFASFAEALSDIIDQTTVITGNQAAFNPYSLESGESNSMANPKRQVEKSAKSDSPLRYWGGVAIIAIIVFGAVLGGMKLIKDRSSEQQAQENPAQSGIQQVPYDESQDVQNQGSFPPVPQLNGSVSEQNSEQQIEAEVLDEFGLESNVSLE</sequence>